<dbReference type="AlphaFoldDB" id="A0A8S3U645"/>
<evidence type="ECO:0000313" key="8">
    <source>
        <dbReference type="Proteomes" id="UP000683360"/>
    </source>
</evidence>
<dbReference type="SUPFAM" id="SSF103481">
    <property type="entry name" value="Multidrug resistance efflux transporter EmrE"/>
    <property type="match status" value="1"/>
</dbReference>
<keyword evidence="3 5" id="KW-1133">Transmembrane helix</keyword>
<feature type="transmembrane region" description="Helical" evidence="5">
    <location>
        <begin position="187"/>
        <end position="206"/>
    </location>
</feature>
<proteinExistence type="predicted"/>
<comment type="subcellular location">
    <subcellularLocation>
        <location evidence="1">Membrane</location>
        <topology evidence="1">Multi-pass membrane protein</topology>
    </subcellularLocation>
</comment>
<evidence type="ECO:0000256" key="3">
    <source>
        <dbReference type="ARBA" id="ARBA00022989"/>
    </source>
</evidence>
<protein>
    <submittedName>
        <fullName evidence="7">SLC35E3</fullName>
    </submittedName>
</protein>
<feature type="transmembrane region" description="Helical" evidence="5">
    <location>
        <begin position="153"/>
        <end position="175"/>
    </location>
</feature>
<reference evidence="7" key="1">
    <citation type="submission" date="2021-03" db="EMBL/GenBank/DDBJ databases">
        <authorList>
            <person name="Bekaert M."/>
        </authorList>
    </citation>
    <scope>NUCLEOTIDE SEQUENCE</scope>
</reference>
<gene>
    <name evidence="7" type="ORF">MEDL_53549</name>
</gene>
<keyword evidence="8" id="KW-1185">Reference proteome</keyword>
<dbReference type="PANTHER" id="PTHR11132">
    <property type="entry name" value="SOLUTE CARRIER FAMILY 35"/>
    <property type="match status" value="1"/>
</dbReference>
<feature type="domain" description="Sugar phosphate transporter" evidence="6">
    <location>
        <begin position="23"/>
        <end position="295"/>
    </location>
</feature>
<sequence>MENLAPAPPSNLMIGFGLSMNVCFSITIIMINKWVYVYGKFPNLTLTFIHFVITFLGLFVCRLFKVFKPANLSILQVLPLAMTFCGFVVFTNLSLGTNSVGTYQIIKTMTMPCIMIIQTQFYKKSFSLAIKLTMIPIAIGVFLNSFYDVKFNLLGIIYASLGVFVTSLYQVWVGEKQHEFQVNSMQLLYYQAPLSSAMLFVVIPFVEPDVWSFHGALGEWPIHVIGMVLLSGVVAFMVNLSIFWVIGNTSAVTYNMVGHLKFCLTVVLGFLLFHDPISMLQLLGILLTLSGVILYTHIKLKEQKTMAVKLPMSTKE</sequence>
<accession>A0A8S3U645</accession>
<dbReference type="Pfam" id="PF03151">
    <property type="entry name" value="TPT"/>
    <property type="match status" value="1"/>
</dbReference>
<dbReference type="InterPro" id="IPR037185">
    <property type="entry name" value="EmrE-like"/>
</dbReference>
<dbReference type="GO" id="GO:0016020">
    <property type="term" value="C:membrane"/>
    <property type="evidence" value="ECO:0007669"/>
    <property type="project" value="UniProtKB-SubCell"/>
</dbReference>
<feature type="transmembrane region" description="Helical" evidence="5">
    <location>
        <begin position="128"/>
        <end position="147"/>
    </location>
</feature>
<feature type="transmembrane region" description="Helical" evidence="5">
    <location>
        <begin position="222"/>
        <end position="246"/>
    </location>
</feature>
<feature type="transmembrane region" description="Helical" evidence="5">
    <location>
        <begin position="253"/>
        <end position="273"/>
    </location>
</feature>
<evidence type="ECO:0000256" key="2">
    <source>
        <dbReference type="ARBA" id="ARBA00022692"/>
    </source>
</evidence>
<name>A0A8S3U645_MYTED</name>
<evidence type="ECO:0000256" key="5">
    <source>
        <dbReference type="SAM" id="Phobius"/>
    </source>
</evidence>
<comment type="caution">
    <text evidence="7">The sequence shown here is derived from an EMBL/GenBank/DDBJ whole genome shotgun (WGS) entry which is preliminary data.</text>
</comment>
<feature type="transmembrane region" description="Helical" evidence="5">
    <location>
        <begin position="41"/>
        <end position="61"/>
    </location>
</feature>
<evidence type="ECO:0000259" key="6">
    <source>
        <dbReference type="Pfam" id="PF03151"/>
    </source>
</evidence>
<feature type="transmembrane region" description="Helical" evidence="5">
    <location>
        <begin position="279"/>
        <end position="298"/>
    </location>
</feature>
<feature type="transmembrane region" description="Helical" evidence="5">
    <location>
        <begin position="12"/>
        <end position="35"/>
    </location>
</feature>
<organism evidence="7 8">
    <name type="scientific">Mytilus edulis</name>
    <name type="common">Blue mussel</name>
    <dbReference type="NCBI Taxonomy" id="6550"/>
    <lineage>
        <taxon>Eukaryota</taxon>
        <taxon>Metazoa</taxon>
        <taxon>Spiralia</taxon>
        <taxon>Lophotrochozoa</taxon>
        <taxon>Mollusca</taxon>
        <taxon>Bivalvia</taxon>
        <taxon>Autobranchia</taxon>
        <taxon>Pteriomorphia</taxon>
        <taxon>Mytilida</taxon>
        <taxon>Mytiloidea</taxon>
        <taxon>Mytilidae</taxon>
        <taxon>Mytilinae</taxon>
        <taxon>Mytilus</taxon>
    </lineage>
</organism>
<dbReference type="InterPro" id="IPR004853">
    <property type="entry name" value="Sugar_P_trans_dom"/>
</dbReference>
<keyword evidence="2 5" id="KW-0812">Transmembrane</keyword>
<feature type="transmembrane region" description="Helical" evidence="5">
    <location>
        <begin position="73"/>
        <end position="95"/>
    </location>
</feature>
<dbReference type="EMBL" id="CAJPWZ010002583">
    <property type="protein sequence ID" value="CAG2241338.1"/>
    <property type="molecule type" value="Genomic_DNA"/>
</dbReference>
<evidence type="ECO:0000256" key="4">
    <source>
        <dbReference type="ARBA" id="ARBA00023136"/>
    </source>
</evidence>
<evidence type="ECO:0000256" key="1">
    <source>
        <dbReference type="ARBA" id="ARBA00004141"/>
    </source>
</evidence>
<dbReference type="OrthoDB" id="5547497at2759"/>
<dbReference type="Proteomes" id="UP000683360">
    <property type="component" value="Unassembled WGS sequence"/>
</dbReference>
<dbReference type="InterPro" id="IPR050186">
    <property type="entry name" value="TPT_transporter"/>
</dbReference>
<evidence type="ECO:0000313" key="7">
    <source>
        <dbReference type="EMBL" id="CAG2241338.1"/>
    </source>
</evidence>
<keyword evidence="4 5" id="KW-0472">Membrane</keyword>
<dbReference type="Gene3D" id="1.10.3730.20">
    <property type="match status" value="1"/>
</dbReference>